<evidence type="ECO:0000256" key="5">
    <source>
        <dbReference type="ARBA" id="ARBA00022989"/>
    </source>
</evidence>
<dbReference type="InterPro" id="IPR050363">
    <property type="entry name" value="MIP/Aquaporin"/>
</dbReference>
<keyword evidence="3 7" id="KW-0813">Transport</keyword>
<evidence type="ECO:0000256" key="3">
    <source>
        <dbReference type="ARBA" id="ARBA00022448"/>
    </source>
</evidence>
<comment type="similarity">
    <text evidence="2 7">Belongs to the MIP/aquaporin (TC 1.A.8) family.</text>
</comment>
<dbReference type="GO" id="GO:0015250">
    <property type="term" value="F:water channel activity"/>
    <property type="evidence" value="ECO:0007669"/>
    <property type="project" value="TreeGrafter"/>
</dbReference>
<evidence type="ECO:0000256" key="1">
    <source>
        <dbReference type="ARBA" id="ARBA00004141"/>
    </source>
</evidence>
<evidence type="ECO:0000256" key="8">
    <source>
        <dbReference type="SAM" id="Phobius"/>
    </source>
</evidence>
<gene>
    <name evidence="9" type="ORF">D6C91_03513</name>
</gene>
<dbReference type="EMBL" id="QZBM01000112">
    <property type="protein sequence ID" value="THZ23827.1"/>
    <property type="molecule type" value="Genomic_DNA"/>
</dbReference>
<dbReference type="GO" id="GO:0005886">
    <property type="term" value="C:plasma membrane"/>
    <property type="evidence" value="ECO:0007669"/>
    <property type="project" value="TreeGrafter"/>
</dbReference>
<name>A0A4S9TIB4_AURPU</name>
<comment type="subcellular location">
    <subcellularLocation>
        <location evidence="1">Membrane</location>
        <topology evidence="1">Multi-pass membrane protein</topology>
    </subcellularLocation>
</comment>
<evidence type="ECO:0000256" key="2">
    <source>
        <dbReference type="ARBA" id="ARBA00006175"/>
    </source>
</evidence>
<dbReference type="InterPro" id="IPR023271">
    <property type="entry name" value="Aquaporin-like"/>
</dbReference>
<dbReference type="Pfam" id="PF00230">
    <property type="entry name" value="MIP"/>
    <property type="match status" value="1"/>
</dbReference>
<dbReference type="Gene3D" id="1.20.1080.10">
    <property type="entry name" value="Glycerol uptake facilitator protein"/>
    <property type="match status" value="1"/>
</dbReference>
<keyword evidence="6 8" id="KW-0472">Membrane</keyword>
<evidence type="ECO:0000256" key="4">
    <source>
        <dbReference type="ARBA" id="ARBA00022692"/>
    </source>
</evidence>
<organism evidence="9 10">
    <name type="scientific">Aureobasidium pullulans</name>
    <name type="common">Black yeast</name>
    <name type="synonym">Pullularia pullulans</name>
    <dbReference type="NCBI Taxonomy" id="5580"/>
    <lineage>
        <taxon>Eukaryota</taxon>
        <taxon>Fungi</taxon>
        <taxon>Dikarya</taxon>
        <taxon>Ascomycota</taxon>
        <taxon>Pezizomycotina</taxon>
        <taxon>Dothideomycetes</taxon>
        <taxon>Dothideomycetidae</taxon>
        <taxon>Dothideales</taxon>
        <taxon>Saccotheciaceae</taxon>
        <taxon>Aureobasidium</taxon>
    </lineage>
</organism>
<dbReference type="Proteomes" id="UP000308005">
    <property type="component" value="Unassembled WGS sequence"/>
</dbReference>
<feature type="transmembrane region" description="Helical" evidence="8">
    <location>
        <begin position="35"/>
        <end position="55"/>
    </location>
</feature>
<dbReference type="PANTHER" id="PTHR43829">
    <property type="entry name" value="AQUAPORIN OR AQUAGLYCEROPORIN RELATED"/>
    <property type="match status" value="1"/>
</dbReference>
<evidence type="ECO:0008006" key="11">
    <source>
        <dbReference type="Google" id="ProtNLM"/>
    </source>
</evidence>
<keyword evidence="5 8" id="KW-1133">Transmembrane helix</keyword>
<feature type="transmembrane region" description="Helical" evidence="8">
    <location>
        <begin position="194"/>
        <end position="216"/>
    </location>
</feature>
<keyword evidence="4 7" id="KW-0812">Transmembrane</keyword>
<evidence type="ECO:0000256" key="6">
    <source>
        <dbReference type="ARBA" id="ARBA00023136"/>
    </source>
</evidence>
<evidence type="ECO:0000313" key="10">
    <source>
        <dbReference type="Proteomes" id="UP000308005"/>
    </source>
</evidence>
<dbReference type="AlphaFoldDB" id="A0A4S9TIB4"/>
<accession>A0A4S9TIB4</accession>
<dbReference type="SUPFAM" id="SSF81338">
    <property type="entry name" value="Aquaporin-like"/>
    <property type="match status" value="1"/>
</dbReference>
<feature type="transmembrane region" description="Helical" evidence="8">
    <location>
        <begin position="76"/>
        <end position="96"/>
    </location>
</feature>
<protein>
    <recommendedName>
        <fullName evidence="11">Aquaporin</fullName>
    </recommendedName>
</protein>
<dbReference type="PRINTS" id="PR00783">
    <property type="entry name" value="MINTRINSICP"/>
</dbReference>
<sequence length="250" mass="26312">MTLVYHGALAQTTLGVSVQSAPGGTSYGSYQSLPWGVGVGVMLGIYVAGDSGSYLNPALTVSNAIWRGLPLRSIPILVVSQFLGCFVGSGLIYANYIPAIDWYSGDGVRTVPPTSKATAAIFATYPSSFAPKASQAFSIIIPCAIINIVTSALKDDYNNGVSKAGVNPALDLSGRLMSDLVGYPSTVWSSGGHYFWMPMILPFLGAIFGGFLYDLLVYTGPSPINTPYLGLGSLLDHRDIPSKAHTSDTE</sequence>
<comment type="caution">
    <text evidence="9">The sequence shown here is derived from an EMBL/GenBank/DDBJ whole genome shotgun (WGS) entry which is preliminary data.</text>
</comment>
<reference evidence="9 10" key="1">
    <citation type="submission" date="2018-10" db="EMBL/GenBank/DDBJ databases">
        <title>Fifty Aureobasidium pullulans genomes reveal a recombining polyextremotolerant generalist.</title>
        <authorList>
            <person name="Gostincar C."/>
            <person name="Turk M."/>
            <person name="Zajc J."/>
            <person name="Gunde-Cimerman N."/>
        </authorList>
    </citation>
    <scope>NUCLEOTIDE SEQUENCE [LARGE SCALE GENOMIC DNA]</scope>
    <source>
        <strain evidence="9 10">EXF-3863</strain>
    </source>
</reference>
<dbReference type="GO" id="GO:0015254">
    <property type="term" value="F:glycerol channel activity"/>
    <property type="evidence" value="ECO:0007669"/>
    <property type="project" value="TreeGrafter"/>
</dbReference>
<dbReference type="InterPro" id="IPR000425">
    <property type="entry name" value="MIP"/>
</dbReference>
<evidence type="ECO:0000313" key="9">
    <source>
        <dbReference type="EMBL" id="THZ23827.1"/>
    </source>
</evidence>
<dbReference type="PANTHER" id="PTHR43829:SF9">
    <property type="entry name" value="AQUAPORIN-9"/>
    <property type="match status" value="1"/>
</dbReference>
<proteinExistence type="inferred from homology"/>
<evidence type="ECO:0000256" key="7">
    <source>
        <dbReference type="RuleBase" id="RU000477"/>
    </source>
</evidence>